<dbReference type="Proteomes" id="UP000619761">
    <property type="component" value="Unassembled WGS sequence"/>
</dbReference>
<dbReference type="InterPro" id="IPR014068">
    <property type="entry name" value="Azurin"/>
</dbReference>
<dbReference type="Pfam" id="PF00127">
    <property type="entry name" value="Copper-bind"/>
    <property type="match status" value="1"/>
</dbReference>
<sequence>MKIKHLLLPALVAFIPSFAMAEDCAVTVTGNDSMQFDTKAITIGKACTKFTVNLKHSGKLAKNVMGHNWVLTKTEDSQAVATEGVSAGVDKSYVKDGDARVIAHTTLIGGGESTSVTFPVDKIAKGGSYTFFCSFPGHIALMKGTVTRE</sequence>
<dbReference type="RefSeq" id="WP_189418785.1">
    <property type="nucleotide sequence ID" value="NZ_BMYZ01000002.1"/>
</dbReference>
<keyword evidence="5" id="KW-0732">Signal</keyword>
<dbReference type="Gene3D" id="2.60.40.420">
    <property type="entry name" value="Cupredoxins - blue copper proteins"/>
    <property type="match status" value="1"/>
</dbReference>
<dbReference type="SUPFAM" id="SSF49503">
    <property type="entry name" value="Cupredoxins"/>
    <property type="match status" value="1"/>
</dbReference>
<keyword evidence="5" id="KW-0574">Periplasm</keyword>
<evidence type="ECO:0000256" key="5">
    <source>
        <dbReference type="RuleBase" id="RU363017"/>
    </source>
</evidence>
<comment type="subcellular location">
    <subcellularLocation>
        <location evidence="5">Periplasm</location>
    </subcellularLocation>
</comment>
<evidence type="ECO:0000256" key="2">
    <source>
        <dbReference type="ARBA" id="ARBA00022723"/>
    </source>
</evidence>
<comment type="caution">
    <text evidence="7">The sequence shown here is derived from an EMBL/GenBank/DDBJ whole genome shotgun (WGS) entry which is preliminary data.</text>
</comment>
<dbReference type="PANTHER" id="PTHR38439">
    <property type="entry name" value="AURACYANIN-B"/>
    <property type="match status" value="1"/>
</dbReference>
<dbReference type="InterPro" id="IPR028871">
    <property type="entry name" value="BlueCu_1_BS"/>
</dbReference>
<comment type="function">
    <text evidence="5">Transfers electrons from cytochrome c551 to cytochrome oxidase.</text>
</comment>
<proteinExistence type="predicted"/>
<feature type="signal peptide" evidence="5">
    <location>
        <begin position="1"/>
        <end position="21"/>
    </location>
</feature>
<protein>
    <recommendedName>
        <fullName evidence="5">Azurin</fullName>
    </recommendedName>
</protein>
<keyword evidence="3 5" id="KW-0249">Electron transport</keyword>
<dbReference type="InterPro" id="IPR050845">
    <property type="entry name" value="Cu-binding_ET"/>
</dbReference>
<reference evidence="8" key="1">
    <citation type="journal article" date="2019" name="Int. J. Syst. Evol. Microbiol.">
        <title>The Global Catalogue of Microorganisms (GCM) 10K type strain sequencing project: providing services to taxonomists for standard genome sequencing and annotation.</title>
        <authorList>
            <consortium name="The Broad Institute Genomics Platform"/>
            <consortium name="The Broad Institute Genome Sequencing Center for Infectious Disease"/>
            <person name="Wu L."/>
            <person name="Ma J."/>
        </authorList>
    </citation>
    <scope>NUCLEOTIDE SEQUENCE [LARGE SCALE GENOMIC DNA]</scope>
    <source>
        <strain evidence="8">KCTC 32239</strain>
    </source>
</reference>
<feature type="domain" description="Blue (type 1) copper" evidence="6">
    <location>
        <begin position="23"/>
        <end position="147"/>
    </location>
</feature>
<feature type="chain" id="PRO_5045007040" description="Azurin" evidence="5">
    <location>
        <begin position="22"/>
        <end position="149"/>
    </location>
</feature>
<dbReference type="PROSITE" id="PS00196">
    <property type="entry name" value="COPPER_BLUE"/>
    <property type="match status" value="1"/>
</dbReference>
<dbReference type="PANTHER" id="PTHR38439:SF2">
    <property type="entry name" value="OUTER MEMBRANE PROTEIN H.8"/>
    <property type="match status" value="1"/>
</dbReference>
<keyword evidence="8" id="KW-1185">Reference proteome</keyword>
<evidence type="ECO:0000313" key="7">
    <source>
        <dbReference type="EMBL" id="GGY77971.1"/>
    </source>
</evidence>
<dbReference type="EMBL" id="BMYZ01000002">
    <property type="protein sequence ID" value="GGY77971.1"/>
    <property type="molecule type" value="Genomic_DNA"/>
</dbReference>
<dbReference type="CDD" id="cd13922">
    <property type="entry name" value="Azurin"/>
    <property type="match status" value="1"/>
</dbReference>
<dbReference type="InterPro" id="IPR008972">
    <property type="entry name" value="Cupredoxin"/>
</dbReference>
<name>A0ABQ3B3C7_9GAMM</name>
<dbReference type="InterPro" id="IPR000923">
    <property type="entry name" value="BlueCu_1"/>
</dbReference>
<gene>
    <name evidence="7" type="ORF">GCM10011613_23200</name>
</gene>
<organism evidence="7 8">
    <name type="scientific">Cellvibrio zantedeschiae</name>
    <dbReference type="NCBI Taxonomy" id="1237077"/>
    <lineage>
        <taxon>Bacteria</taxon>
        <taxon>Pseudomonadati</taxon>
        <taxon>Pseudomonadota</taxon>
        <taxon>Gammaproteobacteria</taxon>
        <taxon>Cellvibrionales</taxon>
        <taxon>Cellvibrionaceae</taxon>
        <taxon>Cellvibrio</taxon>
    </lineage>
</organism>
<keyword evidence="4 5" id="KW-0186">Copper</keyword>
<accession>A0ABQ3B3C7</accession>
<dbReference type="NCBIfam" id="TIGR02695">
    <property type="entry name" value="azurin"/>
    <property type="match status" value="1"/>
</dbReference>
<keyword evidence="1 5" id="KW-0813">Transport</keyword>
<keyword evidence="2 5" id="KW-0479">Metal-binding</keyword>
<evidence type="ECO:0000259" key="6">
    <source>
        <dbReference type="Pfam" id="PF00127"/>
    </source>
</evidence>
<evidence type="ECO:0000256" key="1">
    <source>
        <dbReference type="ARBA" id="ARBA00022448"/>
    </source>
</evidence>
<evidence type="ECO:0000256" key="4">
    <source>
        <dbReference type="ARBA" id="ARBA00023008"/>
    </source>
</evidence>
<evidence type="ECO:0000313" key="8">
    <source>
        <dbReference type="Proteomes" id="UP000619761"/>
    </source>
</evidence>
<evidence type="ECO:0000256" key="3">
    <source>
        <dbReference type="ARBA" id="ARBA00022982"/>
    </source>
</evidence>